<proteinExistence type="predicted"/>
<organism evidence="2 3">
    <name type="scientific">Rippkaea orientalis (strain PCC 8801 / RF-1)</name>
    <name type="common">Cyanothece sp. (strain PCC 8801)</name>
    <dbReference type="NCBI Taxonomy" id="41431"/>
    <lineage>
        <taxon>Bacteria</taxon>
        <taxon>Bacillati</taxon>
        <taxon>Cyanobacteriota</taxon>
        <taxon>Cyanophyceae</taxon>
        <taxon>Oscillatoriophycideae</taxon>
        <taxon>Chroococcales</taxon>
        <taxon>Aphanothecaceae</taxon>
        <taxon>Rippkaea</taxon>
        <taxon>Rippkaea orientalis</taxon>
    </lineage>
</organism>
<dbReference type="PANTHER" id="PTHR42680">
    <property type="entry name" value="DCTP DEAMINASE"/>
    <property type="match status" value="1"/>
</dbReference>
<dbReference type="Pfam" id="PF22769">
    <property type="entry name" value="DCD"/>
    <property type="match status" value="1"/>
</dbReference>
<dbReference type="eggNOG" id="COG0717">
    <property type="taxonomic scope" value="Bacteria"/>
</dbReference>
<dbReference type="SUPFAM" id="SSF51283">
    <property type="entry name" value="dUTPase-like"/>
    <property type="match status" value="1"/>
</dbReference>
<evidence type="ECO:0000313" key="2">
    <source>
        <dbReference type="EMBL" id="ACK65310.1"/>
    </source>
</evidence>
<keyword evidence="1" id="KW-0546">Nucleotide metabolism</keyword>
<dbReference type="InterPro" id="IPR011962">
    <property type="entry name" value="dCTP_deaminase"/>
</dbReference>
<evidence type="ECO:0000313" key="3">
    <source>
        <dbReference type="Proteomes" id="UP000008204"/>
    </source>
</evidence>
<name>B7K3G8_RIPO1</name>
<gene>
    <name evidence="2" type="ordered locus">PCC8801_1244</name>
</gene>
<keyword evidence="3" id="KW-1185">Reference proteome</keyword>
<evidence type="ECO:0000256" key="1">
    <source>
        <dbReference type="ARBA" id="ARBA00023080"/>
    </source>
</evidence>
<dbReference type="RefSeq" id="WP_012594584.1">
    <property type="nucleotide sequence ID" value="NC_011726.1"/>
</dbReference>
<dbReference type="InterPro" id="IPR036157">
    <property type="entry name" value="dUTPase-like_sf"/>
</dbReference>
<accession>B7K3G8</accession>
<dbReference type="Proteomes" id="UP000008204">
    <property type="component" value="Chromosome"/>
</dbReference>
<dbReference type="GO" id="GO:0006229">
    <property type="term" value="P:dUTP biosynthetic process"/>
    <property type="evidence" value="ECO:0007669"/>
    <property type="project" value="InterPro"/>
</dbReference>
<reference evidence="3" key="1">
    <citation type="journal article" date="2011" name="MBio">
        <title>Novel metabolic attributes of the genus Cyanothece, comprising a group of unicellular nitrogen-fixing Cyanobacteria.</title>
        <authorList>
            <person name="Bandyopadhyay A."/>
            <person name="Elvitigala T."/>
            <person name="Welsh E."/>
            <person name="Stockel J."/>
            <person name="Liberton M."/>
            <person name="Min H."/>
            <person name="Sherman L.A."/>
            <person name="Pakrasi H.B."/>
        </authorList>
    </citation>
    <scope>NUCLEOTIDE SEQUENCE [LARGE SCALE GENOMIC DNA]</scope>
    <source>
        <strain evidence="3">PCC 8801</strain>
    </source>
</reference>
<dbReference type="AlphaFoldDB" id="B7K3G8"/>
<dbReference type="GO" id="GO:0008829">
    <property type="term" value="F:dCTP deaminase activity"/>
    <property type="evidence" value="ECO:0007669"/>
    <property type="project" value="InterPro"/>
</dbReference>
<dbReference type="OrthoDB" id="2910790at2"/>
<dbReference type="PANTHER" id="PTHR42680:SF3">
    <property type="entry name" value="DCTP DEAMINASE"/>
    <property type="match status" value="1"/>
</dbReference>
<protein>
    <submittedName>
        <fullName evidence="2">Uncharacterized protein</fullName>
    </submittedName>
</protein>
<sequence>MSVLSEWDIVWQLGRQIFIYPFKDLNSSLSGGSLRLTASEYAYEIETIKCKKENCSDDNVAEDNSSETIIQKKAKRLKLHEDNNNNYFLIPPRKTALVWTNESVVLNGWFCGSIHSKVRIAASSIGHIGTRVSPYWKGILSIAIHNLSDEDIKINIDDIIGYLRFHKLNSESSIDYADSLKSAYAKLQDAFPKDCSPPDELEKWILSERWRDGDTESIFAKLEKDKKESNEGLNAYERAKRAWWRRYFGFLSRYEKIPFDSVLLNLFISTIKVLNSLAILAKLIAAKALLPTGLTLAIGWLLNQIFNFVKPLINFFYQ</sequence>
<dbReference type="KEGG" id="cyp:PCC8801_1244"/>
<dbReference type="STRING" id="41431.PCC8801_1244"/>
<dbReference type="Gene3D" id="2.70.40.10">
    <property type="match status" value="1"/>
</dbReference>
<dbReference type="HOGENOM" id="CLU_873511_0_0_3"/>
<dbReference type="EMBL" id="CP001287">
    <property type="protein sequence ID" value="ACK65310.1"/>
    <property type="molecule type" value="Genomic_DNA"/>
</dbReference>